<comment type="caution">
    <text evidence="1">The sequence shown here is derived from an EMBL/GenBank/DDBJ whole genome shotgun (WGS) entry which is preliminary data.</text>
</comment>
<protein>
    <submittedName>
        <fullName evidence="1">Uncharacterized protein</fullName>
    </submittedName>
</protein>
<dbReference type="EMBL" id="PJQM01005208">
    <property type="protein sequence ID" value="RCH82159.1"/>
    <property type="molecule type" value="Genomic_DNA"/>
</dbReference>
<proteinExistence type="predicted"/>
<dbReference type="AlphaFoldDB" id="A0A367IX22"/>
<dbReference type="OrthoDB" id="2289084at2759"/>
<accession>A0A367IX22</accession>
<evidence type="ECO:0000313" key="2">
    <source>
        <dbReference type="Proteomes" id="UP000253551"/>
    </source>
</evidence>
<dbReference type="Proteomes" id="UP000253551">
    <property type="component" value="Unassembled WGS sequence"/>
</dbReference>
<keyword evidence="2" id="KW-1185">Reference proteome</keyword>
<evidence type="ECO:0000313" key="1">
    <source>
        <dbReference type="EMBL" id="RCH82159.1"/>
    </source>
</evidence>
<reference evidence="1 2" key="1">
    <citation type="journal article" date="2018" name="G3 (Bethesda)">
        <title>Phylogenetic and Phylogenomic Definition of Rhizopus Species.</title>
        <authorList>
            <person name="Gryganskyi A.P."/>
            <person name="Golan J."/>
            <person name="Dolatabadi S."/>
            <person name="Mondo S."/>
            <person name="Robb S."/>
            <person name="Idnurm A."/>
            <person name="Muszewska A."/>
            <person name="Steczkiewicz K."/>
            <person name="Masonjones S."/>
            <person name="Liao H.L."/>
            <person name="Gajdeczka M.T."/>
            <person name="Anike F."/>
            <person name="Vuek A."/>
            <person name="Anishchenko I.M."/>
            <person name="Voigt K."/>
            <person name="de Hoog G.S."/>
            <person name="Smith M.E."/>
            <person name="Heitman J."/>
            <person name="Vilgalys R."/>
            <person name="Stajich J.E."/>
        </authorList>
    </citation>
    <scope>NUCLEOTIDE SEQUENCE [LARGE SCALE GENOMIC DNA]</scope>
    <source>
        <strain evidence="1 2">LSU 92-RS-03</strain>
    </source>
</reference>
<name>A0A367IX22_RHIST</name>
<organism evidence="1 2">
    <name type="scientific">Rhizopus stolonifer</name>
    <name type="common">Rhizopus nigricans</name>
    <dbReference type="NCBI Taxonomy" id="4846"/>
    <lineage>
        <taxon>Eukaryota</taxon>
        <taxon>Fungi</taxon>
        <taxon>Fungi incertae sedis</taxon>
        <taxon>Mucoromycota</taxon>
        <taxon>Mucoromycotina</taxon>
        <taxon>Mucoromycetes</taxon>
        <taxon>Mucorales</taxon>
        <taxon>Mucorineae</taxon>
        <taxon>Rhizopodaceae</taxon>
        <taxon>Rhizopus</taxon>
    </lineage>
</organism>
<gene>
    <name evidence="1" type="ORF">CU098_003630</name>
</gene>
<sequence>MYTIKQDKPNLTIRLKLNTIHKKNSYYHDTVKKESKKRHRKSRMFILNRLRKQGKSSLTIDKQAKDTPLSTGRSFYWTSERIETTKFILRTVMTN</sequence>